<proteinExistence type="predicted"/>
<dbReference type="EC" id="1.-.-.-" evidence="9"/>
<dbReference type="InterPro" id="IPR005939">
    <property type="entry name" value="BLH_phosphatase-like"/>
</dbReference>
<comment type="cofactor">
    <cofactor evidence="1">
        <name>FAD</name>
        <dbReference type="ChEBI" id="CHEBI:57692"/>
    </cofactor>
</comment>
<feature type="domain" description="FAD/NAD(P)-binding" evidence="8">
    <location>
        <begin position="135"/>
        <end position="255"/>
    </location>
</feature>
<dbReference type="Gene3D" id="3.50.50.60">
    <property type="entry name" value="FAD/NAD(P)-binding domain"/>
    <property type="match status" value="2"/>
</dbReference>
<dbReference type="Gene3D" id="3.90.190.10">
    <property type="entry name" value="Protein tyrosine phosphatase superfamily"/>
    <property type="match status" value="1"/>
</dbReference>
<keyword evidence="6 9" id="KW-0560">Oxidoreductase</keyword>
<keyword evidence="5" id="KW-0809">Transit peptide</keyword>
<dbReference type="InterPro" id="IPR015904">
    <property type="entry name" value="Sulphide_quinone_reductase"/>
</dbReference>
<evidence type="ECO:0000313" key="10">
    <source>
        <dbReference type="Proteomes" id="UP000008392"/>
    </source>
</evidence>
<organism evidence="9 10">
    <name type="scientific">Collimonas fungivorans (strain Ter331)</name>
    <dbReference type="NCBI Taxonomy" id="1005048"/>
    <lineage>
        <taxon>Bacteria</taxon>
        <taxon>Pseudomonadati</taxon>
        <taxon>Pseudomonadota</taxon>
        <taxon>Betaproteobacteria</taxon>
        <taxon>Burkholderiales</taxon>
        <taxon>Oxalobacteraceae</taxon>
        <taxon>Collimonas</taxon>
    </lineage>
</organism>
<reference evidence="9 10" key="2">
    <citation type="journal article" date="2006" name="J. Microbiol. Methods">
        <title>Genomic flank-sequencing of plasposon insertion sites for rapid identification of functional genes.</title>
        <authorList>
            <person name="Leveau J.H."/>
            <person name="Gerards S."/>
            <person name="Fritsche K."/>
            <person name="Zondag G."/>
            <person name="van Veen J.A."/>
        </authorList>
    </citation>
    <scope>NUCLEOTIDE SEQUENCE [LARGE SCALE GENOMIC DNA]</scope>
    <source>
        <strain evidence="9 10">Ter331</strain>
    </source>
</reference>
<evidence type="ECO:0000256" key="6">
    <source>
        <dbReference type="ARBA" id="ARBA00023002"/>
    </source>
</evidence>
<reference evidence="9 10" key="3">
    <citation type="journal article" date="2008" name="FEMS Microbiol. Ecol.">
        <title>Identification and characterization of genes underlying chitinolysis in Collimonas fungivorans Ter331.</title>
        <authorList>
            <person name="Fritsche K."/>
            <person name="de Boer W."/>
            <person name="Gerards S."/>
            <person name="van den Berg M."/>
            <person name="van Veen J.A."/>
            <person name="Leveau J.H."/>
        </authorList>
    </citation>
    <scope>NUCLEOTIDE SEQUENCE [LARGE SCALE GENOMIC DNA]</scope>
    <source>
        <strain evidence="9 10">Ter331</strain>
    </source>
</reference>
<evidence type="ECO:0000256" key="5">
    <source>
        <dbReference type="ARBA" id="ARBA00022946"/>
    </source>
</evidence>
<evidence type="ECO:0000256" key="4">
    <source>
        <dbReference type="ARBA" id="ARBA00022827"/>
    </source>
</evidence>
<dbReference type="eggNOG" id="COG0446">
    <property type="taxonomic scope" value="Bacteria"/>
</dbReference>
<evidence type="ECO:0000259" key="7">
    <source>
        <dbReference type="Pfam" id="PF04273"/>
    </source>
</evidence>
<name>G0AJ28_COLFT</name>
<protein>
    <submittedName>
        <fullName evidence="9">Oxidoreductase (Flavoprotein)</fullName>
        <ecNumber evidence="9">1.-.-.-</ecNumber>
    </submittedName>
</protein>
<evidence type="ECO:0000256" key="2">
    <source>
        <dbReference type="ARBA" id="ARBA00022630"/>
    </source>
</evidence>
<evidence type="ECO:0000313" key="9">
    <source>
        <dbReference type="EMBL" id="AEK60961.1"/>
    </source>
</evidence>
<dbReference type="eggNOG" id="COG3453">
    <property type="taxonomic scope" value="Bacteria"/>
</dbReference>
<keyword evidence="2" id="KW-0285">Flavoprotein</keyword>
<dbReference type="KEGG" id="cfu:CFU_1129"/>
<keyword evidence="10" id="KW-1185">Reference proteome</keyword>
<dbReference type="GO" id="GO:0070221">
    <property type="term" value="P:sulfide oxidation, using sulfide:quinone oxidoreductase"/>
    <property type="evidence" value="ECO:0007669"/>
    <property type="project" value="TreeGrafter"/>
</dbReference>
<evidence type="ECO:0000256" key="3">
    <source>
        <dbReference type="ARBA" id="ARBA00022719"/>
    </source>
</evidence>
<dbReference type="HOGENOM" id="CLU_030742_2_2_4"/>
<accession>G0AJ28</accession>
<dbReference type="Pfam" id="PF04273">
    <property type="entry name" value="BLH_phosphatase"/>
    <property type="match status" value="1"/>
</dbReference>
<dbReference type="SUPFAM" id="SSF51905">
    <property type="entry name" value="FAD/NAD(P)-binding domain"/>
    <property type="match status" value="2"/>
</dbReference>
<reference evidence="9 10" key="5">
    <citation type="journal article" date="2011" name="ISME J.">
        <title>Dual transcriptional profiling of a bacterial/fungal confrontation: Collimonas fungivorans versus Aspergillus niger.</title>
        <authorList>
            <person name="Mela F."/>
            <person name="Fritsche K."/>
            <person name="de Boer W."/>
            <person name="van Veen J.A."/>
            <person name="de Graaff L.H."/>
            <person name="van den Berg M."/>
            <person name="Leveau J.H."/>
        </authorList>
    </citation>
    <scope>NUCLEOTIDE SEQUENCE [LARGE SCALE GENOMIC DNA]</scope>
    <source>
        <strain evidence="9 10">Ter331</strain>
    </source>
</reference>
<dbReference type="EMBL" id="CP002745">
    <property type="protein sequence ID" value="AEK60961.1"/>
    <property type="molecule type" value="Genomic_DNA"/>
</dbReference>
<keyword evidence="3" id="KW-0874">Quinone</keyword>
<dbReference type="GO" id="GO:0048038">
    <property type="term" value="F:quinone binding"/>
    <property type="evidence" value="ECO:0007669"/>
    <property type="project" value="UniProtKB-KW"/>
</dbReference>
<dbReference type="InterPro" id="IPR029021">
    <property type="entry name" value="Prot-tyrosine_phosphatase-like"/>
</dbReference>
<dbReference type="PANTHER" id="PTHR10632:SF2">
    <property type="entry name" value="SULFIDE:QUINONE OXIDOREDUCTASE, MITOCHONDRIAL"/>
    <property type="match status" value="1"/>
</dbReference>
<dbReference type="STRING" id="1005048.CFU_1129"/>
<dbReference type="Pfam" id="PF07992">
    <property type="entry name" value="Pyr_redox_2"/>
    <property type="match status" value="1"/>
</dbReference>
<dbReference type="PANTHER" id="PTHR10632">
    <property type="entry name" value="SULFIDE:QUINONE OXIDOREDUCTASE"/>
    <property type="match status" value="1"/>
</dbReference>
<evidence type="ECO:0000256" key="1">
    <source>
        <dbReference type="ARBA" id="ARBA00001974"/>
    </source>
</evidence>
<dbReference type="GO" id="GO:0016787">
    <property type="term" value="F:hydrolase activity"/>
    <property type="evidence" value="ECO:0007669"/>
    <property type="project" value="InterPro"/>
</dbReference>
<sequence length="540" mass="58855">MESAPMNFNLFKHNDFFSTASQIGLEDLPIILAAGYKSVICNRPDAEDGGHHVGSKELAAACEALGLAFSYLPADATHLSKEHGAALRLLLADMPAPVLAFCRTGNRSTNIFRLANLIDAPVQAAGAGNDKLKQYEIVIVGGGSAGIAVASSLLKRAPNAQIAIVDPSSQHYYQPAWTLVGRGIFDSRKTVRPMASLIPAGAQWIPQAVSEFLPDHNRIRLDNGCLIAYQQLIVCPGLRLAWERIEGLEQTLGKNGVTSNYRHDLAPYTWQLVSQLKQGKALFSQPAMPIKCAGAPQKAMYLSCDHWLRKGLLKQIEVEFNNAGTALFGVAAFVPPLMRYVKKYQARLVLESNLVKVDGPNKLAWFDVKDNAGVSSRQQKSFDMLHAVPPQVAPDAVRNSPLANVDGWCEVDPASLRHVRYRNVFALGDVCSTANAKTVAAIRKQAVVVASNLLASCAGKPLDARYDGYGACPLTVEKGKVILAEFGYGGKLLPTFRLDPTVARRSAWFLKTTVLPWVYWKLMLRGKEWLAKSSESAEHP</sequence>
<reference evidence="10" key="6">
    <citation type="submission" date="2011-05" db="EMBL/GenBank/DDBJ databases">
        <title>Complete sequence of Collimonas fungivorans Ter331.</title>
        <authorList>
            <person name="Leveau J.H."/>
        </authorList>
    </citation>
    <scope>NUCLEOTIDE SEQUENCE [LARGE SCALE GENOMIC DNA]</scope>
    <source>
        <strain evidence="10">Ter331</strain>
    </source>
</reference>
<reference evidence="9 10" key="4">
    <citation type="journal article" date="2010" name="Environ. Microbiol.">
        <title>The bacterial genus Collimonas: mycophagy, weathering and other adaptive solutions to life in oligotrophic soil environments.</title>
        <authorList>
            <person name="Leveau J.H."/>
            <person name="Uroz S."/>
            <person name="de Boer W."/>
        </authorList>
    </citation>
    <scope>NUCLEOTIDE SEQUENCE [LARGE SCALE GENOMIC DNA]</scope>
    <source>
        <strain evidence="9 10">Ter331</strain>
    </source>
</reference>
<reference evidence="9 10" key="1">
    <citation type="journal article" date="2004" name="Environ. Microbiol.">
        <title>Phylogeny-function analysis of (meta)genomic libraries: screening for expression of ribosomal RNA genes by large-insert library fluorescent in situ hybridization (LIL-FISH).</title>
        <authorList>
            <person name="Leveau J.H."/>
            <person name="Gerards S."/>
            <person name="de Boer W."/>
            <person name="van Veen J.A."/>
        </authorList>
    </citation>
    <scope>NUCLEOTIDE SEQUENCE [LARGE SCALE GENOMIC DNA]</scope>
    <source>
        <strain evidence="9 10">Ter331</strain>
    </source>
</reference>
<dbReference type="GO" id="GO:0071949">
    <property type="term" value="F:FAD binding"/>
    <property type="evidence" value="ECO:0007669"/>
    <property type="project" value="TreeGrafter"/>
</dbReference>
<dbReference type="GO" id="GO:0070224">
    <property type="term" value="F:sulfide:quinone oxidoreductase activity"/>
    <property type="evidence" value="ECO:0007669"/>
    <property type="project" value="TreeGrafter"/>
</dbReference>
<dbReference type="AlphaFoldDB" id="G0AJ28"/>
<gene>
    <name evidence="9" type="ordered locus">CFU_1129</name>
</gene>
<dbReference type="InterPro" id="IPR036188">
    <property type="entry name" value="FAD/NAD-bd_sf"/>
</dbReference>
<dbReference type="Proteomes" id="UP000008392">
    <property type="component" value="Chromosome"/>
</dbReference>
<dbReference type="InterPro" id="IPR023753">
    <property type="entry name" value="FAD/NAD-binding_dom"/>
</dbReference>
<feature type="domain" description="Beta-lactamase hydrolase-like protein phosphatase-like" evidence="7">
    <location>
        <begin position="17"/>
        <end position="115"/>
    </location>
</feature>
<dbReference type="FunFam" id="3.50.50.60:FF:000034">
    <property type="entry name" value="sulfide:quinone oxidoreductase, mitochondrial"/>
    <property type="match status" value="1"/>
</dbReference>
<keyword evidence="4" id="KW-0274">FAD</keyword>
<evidence type="ECO:0000259" key="8">
    <source>
        <dbReference type="Pfam" id="PF07992"/>
    </source>
</evidence>